<evidence type="ECO:0000313" key="1">
    <source>
        <dbReference type="EMBL" id="KAJ3983358.1"/>
    </source>
</evidence>
<reference evidence="1" key="1">
    <citation type="submission" date="2022-08" db="EMBL/GenBank/DDBJ databases">
        <authorList>
            <consortium name="DOE Joint Genome Institute"/>
            <person name="Min B."/>
            <person name="Riley R."/>
            <person name="Sierra-Patev S."/>
            <person name="Naranjo-Ortiz M."/>
            <person name="Looney B."/>
            <person name="Konkel Z."/>
            <person name="Slot J.C."/>
            <person name="Sakamoto Y."/>
            <person name="Steenwyk J.L."/>
            <person name="Rokas A."/>
            <person name="Carro J."/>
            <person name="Camarero S."/>
            <person name="Ferreira P."/>
            <person name="Molpeceres G."/>
            <person name="Ruiz-Duenas F.J."/>
            <person name="Serrano A."/>
            <person name="Henrissat B."/>
            <person name="Drula E."/>
            <person name="Hughes K.W."/>
            <person name="Mata J.L."/>
            <person name="Ishikawa N.K."/>
            <person name="Vargas-Isla R."/>
            <person name="Ushijima S."/>
            <person name="Smith C.A."/>
            <person name="Ahrendt S."/>
            <person name="Andreopoulos W."/>
            <person name="He G."/>
            <person name="Labutti K."/>
            <person name="Lipzen A."/>
            <person name="Ng V."/>
            <person name="Sandor L."/>
            <person name="Barry K."/>
            <person name="Martinez A.T."/>
            <person name="Xiao Y."/>
            <person name="Gibbons J.G."/>
            <person name="Terashima K."/>
            <person name="Hibbett D.S."/>
            <person name="Grigoriev I.V."/>
        </authorList>
    </citation>
    <scope>NUCLEOTIDE SEQUENCE</scope>
    <source>
        <strain evidence="1">TFB7829</strain>
    </source>
</reference>
<dbReference type="EMBL" id="MU802025">
    <property type="protein sequence ID" value="KAJ3983358.1"/>
    <property type="molecule type" value="Genomic_DNA"/>
</dbReference>
<comment type="caution">
    <text evidence="1">The sequence shown here is derived from an EMBL/GenBank/DDBJ whole genome shotgun (WGS) entry which is preliminary data.</text>
</comment>
<protein>
    <submittedName>
        <fullName evidence="1">Uncharacterized protein</fullName>
    </submittedName>
</protein>
<dbReference type="Proteomes" id="UP001163850">
    <property type="component" value="Unassembled WGS sequence"/>
</dbReference>
<sequence>MWLLSPPKLYFSLFAGVLFFALAVVAVPVQPELPLMSGGVSSEDIENALSKTPSGTSSTFPDSPDLHIVDKTPGIEATLLISPNLRYAGVFKSAAQTILDPIVPKIVAAIESKYSTRLVFEEIQSNVPITTVVKDQTIKGLNDFQIDVSFSAEDKQGKLSHFSKELSYTGEIDWNKCRTTGGLNKQLLTGELRQGGKVLVTSKKGEVSLIEPTAKKSISQRLKSTFGKKNQR</sequence>
<dbReference type="AlphaFoldDB" id="A0AA38PWQ9"/>
<accession>A0AA38PWQ9</accession>
<proteinExistence type="predicted"/>
<organism evidence="1 2">
    <name type="scientific">Lentinula detonsa</name>
    <dbReference type="NCBI Taxonomy" id="2804962"/>
    <lineage>
        <taxon>Eukaryota</taxon>
        <taxon>Fungi</taxon>
        <taxon>Dikarya</taxon>
        <taxon>Basidiomycota</taxon>
        <taxon>Agaricomycotina</taxon>
        <taxon>Agaricomycetes</taxon>
        <taxon>Agaricomycetidae</taxon>
        <taxon>Agaricales</taxon>
        <taxon>Marasmiineae</taxon>
        <taxon>Omphalotaceae</taxon>
        <taxon>Lentinula</taxon>
    </lineage>
</organism>
<name>A0AA38PWQ9_9AGAR</name>
<gene>
    <name evidence="1" type="ORF">F5890DRAFT_1523730</name>
</gene>
<evidence type="ECO:0000313" key="2">
    <source>
        <dbReference type="Proteomes" id="UP001163850"/>
    </source>
</evidence>